<dbReference type="GO" id="GO:0043190">
    <property type="term" value="C:ATP-binding cassette (ABC) transporter complex"/>
    <property type="evidence" value="ECO:0007669"/>
    <property type="project" value="InterPro"/>
</dbReference>
<dbReference type="PROSITE" id="PS51012">
    <property type="entry name" value="ABC_TM2"/>
    <property type="match status" value="1"/>
</dbReference>
<keyword evidence="4 11" id="KW-1003">Cell membrane</keyword>
<proteinExistence type="inferred from homology"/>
<dbReference type="GO" id="GO:0015774">
    <property type="term" value="P:polysaccharide transport"/>
    <property type="evidence" value="ECO:0007669"/>
    <property type="project" value="UniProtKB-KW"/>
</dbReference>
<comment type="subcellular location">
    <subcellularLocation>
        <location evidence="11">Cell inner membrane</location>
        <topology evidence="11">Multi-pass membrane protein</topology>
    </subcellularLocation>
    <subcellularLocation>
        <location evidence="1">Cell membrane</location>
        <topology evidence="1">Multi-pass membrane protein</topology>
    </subcellularLocation>
</comment>
<evidence type="ECO:0000313" key="14">
    <source>
        <dbReference type="Proteomes" id="UP000053300"/>
    </source>
</evidence>
<evidence type="ECO:0000313" key="13">
    <source>
        <dbReference type="EMBL" id="KUF41318.1"/>
    </source>
</evidence>
<evidence type="ECO:0000256" key="6">
    <source>
        <dbReference type="ARBA" id="ARBA00022692"/>
    </source>
</evidence>
<evidence type="ECO:0000256" key="9">
    <source>
        <dbReference type="ARBA" id="ARBA00023047"/>
    </source>
</evidence>
<dbReference type="GO" id="GO:0140359">
    <property type="term" value="F:ABC-type transporter activity"/>
    <property type="evidence" value="ECO:0007669"/>
    <property type="project" value="InterPro"/>
</dbReference>
<dbReference type="Proteomes" id="UP000053300">
    <property type="component" value="Unassembled WGS sequence"/>
</dbReference>
<keyword evidence="3 11" id="KW-0813">Transport</keyword>
<evidence type="ECO:0000256" key="11">
    <source>
        <dbReference type="RuleBase" id="RU361157"/>
    </source>
</evidence>
<dbReference type="STRING" id="225992.B5M06_15335"/>
<feature type="transmembrane region" description="Helical" evidence="11">
    <location>
        <begin position="146"/>
        <end position="165"/>
    </location>
</feature>
<dbReference type="InterPro" id="IPR047817">
    <property type="entry name" value="ABC2_TM_bact-type"/>
</dbReference>
<feature type="domain" description="ABC transmembrane type-2" evidence="12">
    <location>
        <begin position="28"/>
        <end position="250"/>
    </location>
</feature>
<protein>
    <recommendedName>
        <fullName evidence="11">Transport permease protein</fullName>
    </recommendedName>
</protein>
<keyword evidence="14" id="KW-1185">Reference proteome</keyword>
<dbReference type="EMBL" id="LPXH01000024">
    <property type="protein sequence ID" value="KUF41318.1"/>
    <property type="molecule type" value="Genomic_DNA"/>
</dbReference>
<evidence type="ECO:0000259" key="12">
    <source>
        <dbReference type="PROSITE" id="PS51012"/>
    </source>
</evidence>
<feature type="transmembrane region" description="Helical" evidence="11">
    <location>
        <begin position="229"/>
        <end position="247"/>
    </location>
</feature>
<evidence type="ECO:0000256" key="5">
    <source>
        <dbReference type="ARBA" id="ARBA00022597"/>
    </source>
</evidence>
<evidence type="ECO:0000256" key="7">
    <source>
        <dbReference type="ARBA" id="ARBA00022903"/>
    </source>
</evidence>
<keyword evidence="8 11" id="KW-1133">Transmembrane helix</keyword>
<dbReference type="Pfam" id="PF01061">
    <property type="entry name" value="ABC2_membrane"/>
    <property type="match status" value="1"/>
</dbReference>
<accession>A0A0W7Z1G7</accession>
<dbReference type="InterPro" id="IPR013525">
    <property type="entry name" value="ABC2_TM"/>
</dbReference>
<evidence type="ECO:0000256" key="4">
    <source>
        <dbReference type="ARBA" id="ARBA00022475"/>
    </source>
</evidence>
<comment type="caution">
    <text evidence="13">The sequence shown here is derived from an EMBL/GenBank/DDBJ whole genome shotgun (WGS) entry which is preliminary data.</text>
</comment>
<dbReference type="PRINTS" id="PR00164">
    <property type="entry name" value="ABC2TRNSPORT"/>
</dbReference>
<feature type="transmembrane region" description="Helical" evidence="11">
    <location>
        <begin position="109"/>
        <end position="134"/>
    </location>
</feature>
<dbReference type="AlphaFoldDB" id="A0A0W7Z1G7"/>
<evidence type="ECO:0000256" key="1">
    <source>
        <dbReference type="ARBA" id="ARBA00004651"/>
    </source>
</evidence>
<evidence type="ECO:0000256" key="3">
    <source>
        <dbReference type="ARBA" id="ARBA00022448"/>
    </source>
</evidence>
<comment type="similarity">
    <text evidence="2 11">Belongs to the ABC-2 integral membrane protein family.</text>
</comment>
<dbReference type="PANTHER" id="PTHR30413:SF10">
    <property type="entry name" value="CAPSULE POLYSACCHARIDE EXPORT INNER-MEMBRANE PROTEIN CTRC"/>
    <property type="match status" value="1"/>
</dbReference>
<name>A0A0W7Z1G7_9BURK</name>
<feature type="transmembrane region" description="Helical" evidence="11">
    <location>
        <begin position="29"/>
        <end position="51"/>
    </location>
</feature>
<keyword evidence="10 11" id="KW-0472">Membrane</keyword>
<dbReference type="RefSeq" id="WP_058879711.1">
    <property type="nucleotide sequence ID" value="NZ_LPXH01000024.1"/>
</dbReference>
<dbReference type="InterPro" id="IPR000412">
    <property type="entry name" value="ABC_2_transport"/>
</dbReference>
<feature type="transmembrane region" description="Helical" evidence="11">
    <location>
        <begin position="57"/>
        <end position="75"/>
    </location>
</feature>
<organism evidence="13 14">
    <name type="scientific">Comamonas kerstersii</name>
    <dbReference type="NCBI Taxonomy" id="225992"/>
    <lineage>
        <taxon>Bacteria</taxon>
        <taxon>Pseudomonadati</taxon>
        <taxon>Pseudomonadota</taxon>
        <taxon>Betaproteobacteria</taxon>
        <taxon>Burkholderiales</taxon>
        <taxon>Comamonadaceae</taxon>
        <taxon>Comamonas</taxon>
    </lineage>
</organism>
<feature type="transmembrane region" description="Helical" evidence="11">
    <location>
        <begin position="172"/>
        <end position="193"/>
    </location>
</feature>
<dbReference type="PANTHER" id="PTHR30413">
    <property type="entry name" value="INNER MEMBRANE TRANSPORT PERMEASE"/>
    <property type="match status" value="1"/>
</dbReference>
<gene>
    <name evidence="13" type="ORF">AS359_14040</name>
</gene>
<keyword evidence="7" id="KW-0972">Capsule biogenesis/degradation</keyword>
<keyword evidence="5" id="KW-0762">Sugar transport</keyword>
<dbReference type="GO" id="GO:0015920">
    <property type="term" value="P:lipopolysaccharide transport"/>
    <property type="evidence" value="ECO:0007669"/>
    <property type="project" value="TreeGrafter"/>
</dbReference>
<evidence type="ECO:0000256" key="2">
    <source>
        <dbReference type="ARBA" id="ARBA00007783"/>
    </source>
</evidence>
<evidence type="ECO:0000256" key="8">
    <source>
        <dbReference type="ARBA" id="ARBA00022989"/>
    </source>
</evidence>
<keyword evidence="6 11" id="KW-0812">Transmembrane</keyword>
<evidence type="ECO:0000256" key="10">
    <source>
        <dbReference type="ARBA" id="ARBA00023136"/>
    </source>
</evidence>
<sequence length="257" mass="28749">MNNFQRAAAVWKALFLREALVRMFSSRFAWGWVVLEPVVNILWLVLIFTVIRVRHIGGIETPLWIAIGMLVFMTFKRTVSQVQNAVDANSALFAYRQVRPSDVALVRAVLEGVTMLVISTAVFAVGGIFGWMALPAAPLLVLEAFVLAWLCGLGLGMCFAVLIKLVPELERIIGFIMMPLMMISGVIFPLSMVRQPYLDWLLYNPIAHAIEAARLGFAPYYHAVTGLDVGYAYGCALVLNFMGLALFRRYTQRLVMQ</sequence>
<keyword evidence="9" id="KW-0625">Polysaccharide transport</keyword>
<reference evidence="13 14" key="1">
    <citation type="submission" date="2015-12" db="EMBL/GenBank/DDBJ databases">
        <title>Complete genome sequence of a multi-drug resistant strain Acidovorax sp. 12322-1.</title>
        <authorList>
            <person name="Ming D."/>
            <person name="Wang M."/>
            <person name="Hu S."/>
            <person name="Zhou Y."/>
            <person name="Jiang T."/>
        </authorList>
    </citation>
    <scope>NUCLEOTIDE SEQUENCE [LARGE SCALE GENOMIC DNA]</scope>
    <source>
        <strain evidence="13 14">12322-1</strain>
    </source>
</reference>